<sequence>MAISELEQKFRKYAIYSANKLHKAPIEEIFSGYELKPIGQGLQGRTFKLQNSEWVIKEGRWDIDISVMFENAKLPFPTMLAQKVLKLFQFTFLPDEDEIRRQYEMYLTFVQYFGYFRKDDYYYHENRDLFFSSQKRIRDDLLLYRSEIEKFFKIKLDDNIEKVLGSKYRYHNFLPKEYLLYGKSISPQNKGRDTYFIIQKFVEGELLHDLNIDNDDFSDAVIYQLIILIYLILLMRMKDNLLPDTRPRYPVKEVSDWLLKTDNIIVSSKRVTFVDTRWLWNTKDNIIKKGIIIPSQIERLCKYYISYLLEHV</sequence>
<evidence type="ECO:0000313" key="1">
    <source>
        <dbReference type="EMBL" id="KXK09293.1"/>
    </source>
</evidence>
<reference evidence="1 2" key="1">
    <citation type="submission" date="2015-02" db="EMBL/GenBank/DDBJ databases">
        <title>Improved understanding of the partial-nitritation anammox process through 23 genomes representing the majority of the microbial community.</title>
        <authorList>
            <person name="Speth D.R."/>
            <person name="In T Zandt M."/>
            <person name="Guerrero Cruz S."/>
            <person name="Jetten M.S."/>
            <person name="Dutilh B.E."/>
        </authorList>
    </citation>
    <scope>NUCLEOTIDE SEQUENCE [LARGE SCALE GENOMIC DNA]</scope>
    <source>
        <strain evidence="1">OLB21</strain>
    </source>
</reference>
<comment type="caution">
    <text evidence="1">The sequence shown here is derived from an EMBL/GenBank/DDBJ whole genome shotgun (WGS) entry which is preliminary data.</text>
</comment>
<proteinExistence type="predicted"/>
<dbReference type="Proteomes" id="UP000070449">
    <property type="component" value="Unassembled WGS sequence"/>
</dbReference>
<dbReference type="AlphaFoldDB" id="A0A136KJ51"/>
<gene>
    <name evidence="1" type="ORF">UZ20_WS6002000600</name>
</gene>
<dbReference type="STRING" id="1617427.UZ20_WS6002000600"/>
<accession>A0A136KJ51</accession>
<name>A0A136KJ51_9BACT</name>
<dbReference type="EMBL" id="JYPD01000019">
    <property type="protein sequence ID" value="KXK09293.1"/>
    <property type="molecule type" value="Genomic_DNA"/>
</dbReference>
<evidence type="ECO:0000313" key="2">
    <source>
        <dbReference type="Proteomes" id="UP000070449"/>
    </source>
</evidence>
<organism evidence="1 2">
    <name type="scientific">candidate division WS6 bacterium OLB21</name>
    <dbReference type="NCBI Taxonomy" id="1617427"/>
    <lineage>
        <taxon>Bacteria</taxon>
        <taxon>Candidatus Dojkabacteria</taxon>
    </lineage>
</organism>
<protein>
    <submittedName>
        <fullName evidence="1">Uncharacterized protein</fullName>
    </submittedName>
</protein>